<reference evidence="1" key="1">
    <citation type="submission" date="2022-07" db="EMBL/GenBank/DDBJ databases">
        <title>Genome Sequence of Phlebia brevispora.</title>
        <authorList>
            <person name="Buettner E."/>
        </authorList>
    </citation>
    <scope>NUCLEOTIDE SEQUENCE</scope>
    <source>
        <strain evidence="1">MPL23</strain>
    </source>
</reference>
<gene>
    <name evidence="1" type="ORF">NM688_g730</name>
</gene>
<evidence type="ECO:0000313" key="1">
    <source>
        <dbReference type="EMBL" id="KAJ3558776.1"/>
    </source>
</evidence>
<evidence type="ECO:0000313" key="2">
    <source>
        <dbReference type="Proteomes" id="UP001148662"/>
    </source>
</evidence>
<proteinExistence type="predicted"/>
<sequence>MDTVTVLTRPTFCPLSSSNISSFISTPVLPLCPTMSAVVRDGSADTQKTGHKRKRTSRKNKSQDPIFWPRDDYTAQDLTYIASLTPLTRLPRCLIPSCENPEPPTMHCGWLIDETVKQSLLEEAEKKNIAYYMYGLNNPELWGNLRWNNPGVQDSELGEPDLYVDGTLELLAQAIVKEMALGRWTSEHINYVLVPEKITARAFTVYTNHEVYSSPSDEIIERLRVRFGFTGEPRWYADGACFQWN</sequence>
<comment type="caution">
    <text evidence="1">The sequence shown here is derived from an EMBL/GenBank/DDBJ whole genome shotgun (WGS) entry which is preliminary data.</text>
</comment>
<accession>A0ACC1TDR6</accession>
<organism evidence="1 2">
    <name type="scientific">Phlebia brevispora</name>
    <dbReference type="NCBI Taxonomy" id="194682"/>
    <lineage>
        <taxon>Eukaryota</taxon>
        <taxon>Fungi</taxon>
        <taxon>Dikarya</taxon>
        <taxon>Basidiomycota</taxon>
        <taxon>Agaricomycotina</taxon>
        <taxon>Agaricomycetes</taxon>
        <taxon>Polyporales</taxon>
        <taxon>Meruliaceae</taxon>
        <taxon>Phlebia</taxon>
    </lineage>
</organism>
<dbReference type="Proteomes" id="UP001148662">
    <property type="component" value="Unassembled WGS sequence"/>
</dbReference>
<dbReference type="EMBL" id="JANHOG010000066">
    <property type="protein sequence ID" value="KAJ3558776.1"/>
    <property type="molecule type" value="Genomic_DNA"/>
</dbReference>
<protein>
    <submittedName>
        <fullName evidence="1">Uncharacterized protein</fullName>
    </submittedName>
</protein>
<keyword evidence="2" id="KW-1185">Reference proteome</keyword>
<name>A0ACC1TDR6_9APHY</name>